<dbReference type="GO" id="GO:0008270">
    <property type="term" value="F:zinc ion binding"/>
    <property type="evidence" value="ECO:0007669"/>
    <property type="project" value="UniProtKB-KW"/>
</dbReference>
<dbReference type="PROSITE" id="PS50157">
    <property type="entry name" value="ZINC_FINGER_C2H2_2"/>
    <property type="match status" value="2"/>
</dbReference>
<feature type="compositionally biased region" description="Polar residues" evidence="12">
    <location>
        <begin position="322"/>
        <end position="331"/>
    </location>
</feature>
<evidence type="ECO:0000256" key="9">
    <source>
        <dbReference type="ARBA" id="ARBA00023163"/>
    </source>
</evidence>
<comment type="subcellular location">
    <subcellularLocation>
        <location evidence="1">Nucleus</location>
    </subcellularLocation>
</comment>
<keyword evidence="5 11" id="KW-0863">Zinc-finger</keyword>
<evidence type="ECO:0000256" key="10">
    <source>
        <dbReference type="ARBA" id="ARBA00023242"/>
    </source>
</evidence>
<dbReference type="GO" id="GO:0003677">
    <property type="term" value="F:DNA binding"/>
    <property type="evidence" value="ECO:0007669"/>
    <property type="project" value="UniProtKB-KW"/>
</dbReference>
<accession>A0A0L6VC56</accession>
<evidence type="ECO:0000256" key="12">
    <source>
        <dbReference type="SAM" id="MobiDB-lite"/>
    </source>
</evidence>
<feature type="region of interest" description="Disordered" evidence="12">
    <location>
        <begin position="284"/>
        <end position="349"/>
    </location>
</feature>
<dbReference type="SMART" id="SM00355">
    <property type="entry name" value="ZnF_C2H2"/>
    <property type="match status" value="2"/>
</dbReference>
<evidence type="ECO:0000256" key="2">
    <source>
        <dbReference type="ARBA" id="ARBA00006991"/>
    </source>
</evidence>
<dbReference type="PANTHER" id="PTHR47772:SF13">
    <property type="entry name" value="GASTRULA ZINC FINGER PROTEIN XLCGF49.1-LIKE-RELATED"/>
    <property type="match status" value="1"/>
</dbReference>
<keyword evidence="10" id="KW-0539">Nucleus</keyword>
<dbReference type="InterPro" id="IPR036236">
    <property type="entry name" value="Znf_C2H2_sf"/>
</dbReference>
<keyword evidence="8" id="KW-0238">DNA-binding</keyword>
<dbReference type="GO" id="GO:0005634">
    <property type="term" value="C:nucleus"/>
    <property type="evidence" value="ECO:0007669"/>
    <property type="project" value="UniProtKB-SubCell"/>
</dbReference>
<gene>
    <name evidence="14" type="ORF">VP01_1950g2</name>
</gene>
<feature type="compositionally biased region" description="Polar residues" evidence="12">
    <location>
        <begin position="338"/>
        <end position="348"/>
    </location>
</feature>
<dbReference type="PROSITE" id="PS00028">
    <property type="entry name" value="ZINC_FINGER_C2H2_1"/>
    <property type="match status" value="1"/>
</dbReference>
<evidence type="ECO:0000256" key="8">
    <source>
        <dbReference type="ARBA" id="ARBA00023125"/>
    </source>
</evidence>
<dbReference type="FunFam" id="3.30.160.60:FF:000188">
    <property type="entry name" value="Zinc finger protein 787"/>
    <property type="match status" value="1"/>
</dbReference>
<keyword evidence="9" id="KW-0804">Transcription</keyword>
<dbReference type="STRING" id="27349.A0A0L6VC56"/>
<evidence type="ECO:0000256" key="3">
    <source>
        <dbReference type="ARBA" id="ARBA00022723"/>
    </source>
</evidence>
<keyword evidence="7" id="KW-0805">Transcription regulation</keyword>
<evidence type="ECO:0000259" key="13">
    <source>
        <dbReference type="PROSITE" id="PS50157"/>
    </source>
</evidence>
<feature type="domain" description="C2H2-type" evidence="13">
    <location>
        <begin position="260"/>
        <end position="287"/>
    </location>
</feature>
<dbReference type="InterPro" id="IPR013087">
    <property type="entry name" value="Znf_C2H2_type"/>
</dbReference>
<dbReference type="EMBL" id="LAVV01006782">
    <property type="protein sequence ID" value="KNZ58331.1"/>
    <property type="molecule type" value="Genomic_DNA"/>
</dbReference>
<keyword evidence="6" id="KW-0862">Zinc</keyword>
<dbReference type="AlphaFoldDB" id="A0A0L6VC56"/>
<keyword evidence="3" id="KW-0479">Metal-binding</keyword>
<evidence type="ECO:0000313" key="15">
    <source>
        <dbReference type="Proteomes" id="UP000037035"/>
    </source>
</evidence>
<dbReference type="OrthoDB" id="8922241at2759"/>
<feature type="domain" description="C2H2-type" evidence="13">
    <location>
        <begin position="232"/>
        <end position="259"/>
    </location>
</feature>
<dbReference type="Gene3D" id="3.30.160.60">
    <property type="entry name" value="Classic Zinc Finger"/>
    <property type="match status" value="2"/>
</dbReference>
<dbReference type="FunFam" id="3.30.160.60:FF:000145">
    <property type="entry name" value="Zinc finger protein 574"/>
    <property type="match status" value="1"/>
</dbReference>
<evidence type="ECO:0000256" key="1">
    <source>
        <dbReference type="ARBA" id="ARBA00004123"/>
    </source>
</evidence>
<comment type="similarity">
    <text evidence="2">Belongs to the krueppel C2H2-type zinc-finger protein family.</text>
</comment>
<evidence type="ECO:0000256" key="4">
    <source>
        <dbReference type="ARBA" id="ARBA00022737"/>
    </source>
</evidence>
<dbReference type="Pfam" id="PF00096">
    <property type="entry name" value="zf-C2H2"/>
    <property type="match status" value="2"/>
</dbReference>
<dbReference type="Proteomes" id="UP000037035">
    <property type="component" value="Unassembled WGS sequence"/>
</dbReference>
<evidence type="ECO:0000256" key="6">
    <source>
        <dbReference type="ARBA" id="ARBA00022833"/>
    </source>
</evidence>
<dbReference type="SUPFAM" id="SSF57667">
    <property type="entry name" value="beta-beta-alpha zinc fingers"/>
    <property type="match status" value="1"/>
</dbReference>
<dbReference type="VEuPathDB" id="FungiDB:VP01_1950g2"/>
<sequence>MKNWLQLETALVPSTPQGEFPLTFLSLNFDSKYPAEPNPRPGPLVPVTTPDFPPDYAARNFSLPNAPSPHGIDLSVLERTYENAKPYTTNWSFFDNYNTSSHHESDSIKHHVEPAHRIRINSMASSASSQSYSLADDRKNYHANTQQEAPEMYLPYSTPYQPPFHSSFDTPYPSPYDDRVALTLHLITPDLVHPSGNVSAPSCFAEYPPMYMQSFNKALVAKTPAPTLDRPYKCDKCGASFSRNHDLKRHSRIHLDIKPFPCSFCDKAFARKDALKRHILVKRCSKSSPRDSHQNSDRNKLLSSPSVFAPKHTGEQDIPSPQHRNSASENRYSPIRVSETTGTRSPSDFNEIKLQNIKCSMPTFI</sequence>
<proteinExistence type="inferred from homology"/>
<name>A0A0L6VC56_9BASI</name>
<evidence type="ECO:0000313" key="14">
    <source>
        <dbReference type="EMBL" id="KNZ58331.1"/>
    </source>
</evidence>
<evidence type="ECO:0000256" key="7">
    <source>
        <dbReference type="ARBA" id="ARBA00023015"/>
    </source>
</evidence>
<keyword evidence="4" id="KW-0677">Repeat</keyword>
<dbReference type="PANTHER" id="PTHR47772">
    <property type="entry name" value="ZINC FINGER PROTEIN 200"/>
    <property type="match status" value="1"/>
</dbReference>
<feature type="compositionally biased region" description="Basic and acidic residues" evidence="12">
    <location>
        <begin position="288"/>
        <end position="300"/>
    </location>
</feature>
<organism evidence="14 15">
    <name type="scientific">Puccinia sorghi</name>
    <dbReference type="NCBI Taxonomy" id="27349"/>
    <lineage>
        <taxon>Eukaryota</taxon>
        <taxon>Fungi</taxon>
        <taxon>Dikarya</taxon>
        <taxon>Basidiomycota</taxon>
        <taxon>Pucciniomycotina</taxon>
        <taxon>Pucciniomycetes</taxon>
        <taxon>Pucciniales</taxon>
        <taxon>Pucciniaceae</taxon>
        <taxon>Puccinia</taxon>
    </lineage>
</organism>
<keyword evidence="15" id="KW-1185">Reference proteome</keyword>
<evidence type="ECO:0000256" key="5">
    <source>
        <dbReference type="ARBA" id="ARBA00022771"/>
    </source>
</evidence>
<comment type="caution">
    <text evidence="14">The sequence shown here is derived from an EMBL/GenBank/DDBJ whole genome shotgun (WGS) entry which is preliminary data.</text>
</comment>
<dbReference type="InterPro" id="IPR050636">
    <property type="entry name" value="C2H2-ZF_domain-containing"/>
</dbReference>
<evidence type="ECO:0000256" key="11">
    <source>
        <dbReference type="PROSITE-ProRule" id="PRU00042"/>
    </source>
</evidence>
<protein>
    <recommendedName>
        <fullName evidence="13">C2H2-type domain-containing protein</fullName>
    </recommendedName>
</protein>
<reference evidence="14 15" key="1">
    <citation type="submission" date="2015-08" db="EMBL/GenBank/DDBJ databases">
        <title>Next Generation Sequencing and Analysis of the Genome of Puccinia sorghi L Schw, the Causal Agent of Maize Common Rust.</title>
        <authorList>
            <person name="Rochi L."/>
            <person name="Burguener G."/>
            <person name="Darino M."/>
            <person name="Turjanski A."/>
            <person name="Kreff E."/>
            <person name="Dieguez M.J."/>
            <person name="Sacco F."/>
        </authorList>
    </citation>
    <scope>NUCLEOTIDE SEQUENCE [LARGE SCALE GENOMIC DNA]</scope>
    <source>
        <strain evidence="14 15">RO10H11247</strain>
    </source>
</reference>